<dbReference type="PROSITE" id="PS00135">
    <property type="entry name" value="TRYPSIN_SER"/>
    <property type="match status" value="1"/>
</dbReference>
<dbReference type="Pfam" id="PF02983">
    <property type="entry name" value="Pro_Al_protease"/>
    <property type="match status" value="1"/>
</dbReference>
<dbReference type="EC" id="3.4.21.-" evidence="10"/>
<keyword evidence="4 10" id="KW-0378">Hydrolase</keyword>
<name>A0ABU1JA86_9MICC</name>
<dbReference type="PRINTS" id="PR00861">
    <property type="entry name" value="ALYTICPTASE"/>
</dbReference>
<dbReference type="SUPFAM" id="SSF50494">
    <property type="entry name" value="Trypsin-like serine proteases"/>
    <property type="match status" value="1"/>
</dbReference>
<evidence type="ECO:0000256" key="7">
    <source>
        <dbReference type="ARBA" id="ARBA00023157"/>
    </source>
</evidence>
<dbReference type="PIRSF" id="PIRSF001134">
    <property type="entry name" value="Streptogrisin"/>
    <property type="match status" value="1"/>
</dbReference>
<evidence type="ECO:0000313" key="10">
    <source>
        <dbReference type="EMBL" id="MDR6269337.1"/>
    </source>
</evidence>
<sequence length="423" mass="42622">MSKSITKNTLRACLGGVAVAGLLATTVAGVANAATPAADQQPQTATEAAVQYLESTGLSSKDAADRVAKQPALSAAAQRLDAVLGSAGGGAFIDQASGELAVGVTDPAMVPAARINGAGKVLVVNRSAAQLEQVRSALTPLLGEVAGASWGIDPSRNAVVVDLPAAAPVPAAVDQALGRYGSAVTLTRSEGTAMTTAGAVDAYGGQEYGLPVEGRPGYWQVCSLGFAAVDSAGNSFDVTAGHCTTKLGAKPTLRPIEAKGTTILGTYEKSNFPGNDYGLIRTDTANVTLQAQVDRQNGSYVNVTGSTETAIGGTACKSGRTTKWTCGTIQAKNQTVNYTRADGTGTDRVTGLTKYNACVEGGDSGGAIITGTQAQGLTSGGQGYSQGPNKPTVCGDKVGQPNVAYFQPVNPALSAYGLTLVTK</sequence>
<feature type="chain" id="PRO_5046353096" evidence="8">
    <location>
        <begin position="34"/>
        <end position="423"/>
    </location>
</feature>
<comment type="similarity">
    <text evidence="1">Belongs to the peptidase S1 family.</text>
</comment>
<keyword evidence="5" id="KW-0720">Serine protease</keyword>
<dbReference type="Gene3D" id="2.40.10.10">
    <property type="entry name" value="Trypsin-like serine proteases"/>
    <property type="match status" value="2"/>
</dbReference>
<accession>A0ABU1JA86</accession>
<organism evidence="10 11">
    <name type="scientific">Arthrobacter russicus</name>
    <dbReference type="NCBI Taxonomy" id="172040"/>
    <lineage>
        <taxon>Bacteria</taxon>
        <taxon>Bacillati</taxon>
        <taxon>Actinomycetota</taxon>
        <taxon>Actinomycetes</taxon>
        <taxon>Micrococcales</taxon>
        <taxon>Micrococcaceae</taxon>
        <taxon>Arthrobacter</taxon>
    </lineage>
</organism>
<dbReference type="InterPro" id="IPR043504">
    <property type="entry name" value="Peptidase_S1_PA_chymotrypsin"/>
</dbReference>
<dbReference type="GO" id="GO:0016787">
    <property type="term" value="F:hydrolase activity"/>
    <property type="evidence" value="ECO:0007669"/>
    <property type="project" value="UniProtKB-KW"/>
</dbReference>
<proteinExistence type="inferred from homology"/>
<comment type="caution">
    <text evidence="10">The sequence shown here is derived from an EMBL/GenBank/DDBJ whole genome shotgun (WGS) entry which is preliminary data.</text>
</comment>
<evidence type="ECO:0000256" key="5">
    <source>
        <dbReference type="ARBA" id="ARBA00022825"/>
    </source>
</evidence>
<keyword evidence="11" id="KW-1185">Reference proteome</keyword>
<keyword evidence="3 8" id="KW-0732">Signal</keyword>
<evidence type="ECO:0000256" key="6">
    <source>
        <dbReference type="ARBA" id="ARBA00023145"/>
    </source>
</evidence>
<feature type="signal peptide" evidence="8">
    <location>
        <begin position="1"/>
        <end position="33"/>
    </location>
</feature>
<dbReference type="Proteomes" id="UP001185069">
    <property type="component" value="Unassembled WGS sequence"/>
</dbReference>
<gene>
    <name evidence="10" type="ORF">JOE69_001575</name>
</gene>
<reference evidence="10 11" key="1">
    <citation type="submission" date="2023-07" db="EMBL/GenBank/DDBJ databases">
        <title>Sequencing the genomes of 1000 actinobacteria strains.</title>
        <authorList>
            <person name="Klenk H.-P."/>
        </authorList>
    </citation>
    <scope>NUCLEOTIDE SEQUENCE [LARGE SCALE GENOMIC DNA]</scope>
    <source>
        <strain evidence="10 11">DSM 14555</strain>
    </source>
</reference>
<dbReference type="PROSITE" id="PS00134">
    <property type="entry name" value="TRYPSIN_HIS"/>
    <property type="match status" value="1"/>
</dbReference>
<evidence type="ECO:0000256" key="8">
    <source>
        <dbReference type="SAM" id="SignalP"/>
    </source>
</evidence>
<dbReference type="InterPro" id="IPR033116">
    <property type="entry name" value="TRYPSIN_SER"/>
</dbReference>
<dbReference type="RefSeq" id="WP_309797570.1">
    <property type="nucleotide sequence ID" value="NZ_BAAAHY010000005.1"/>
</dbReference>
<dbReference type="EMBL" id="JAVDQF010000001">
    <property type="protein sequence ID" value="MDR6269337.1"/>
    <property type="molecule type" value="Genomic_DNA"/>
</dbReference>
<keyword evidence="6" id="KW-0865">Zymogen</keyword>
<protein>
    <submittedName>
        <fullName evidence="10">Streptogrisin C</fullName>
        <ecNumber evidence="10">3.4.21.-</ecNumber>
    </submittedName>
</protein>
<evidence type="ECO:0000256" key="3">
    <source>
        <dbReference type="ARBA" id="ARBA00022729"/>
    </source>
</evidence>
<dbReference type="InterPro" id="IPR001316">
    <property type="entry name" value="Pept_S1A_streptogrisin"/>
</dbReference>
<dbReference type="InterPro" id="IPR035070">
    <property type="entry name" value="Streptogrisin_prodomain"/>
</dbReference>
<dbReference type="CDD" id="cd21112">
    <property type="entry name" value="alphaLP-like"/>
    <property type="match status" value="1"/>
</dbReference>
<evidence type="ECO:0000259" key="9">
    <source>
        <dbReference type="Pfam" id="PF02983"/>
    </source>
</evidence>
<evidence type="ECO:0000256" key="1">
    <source>
        <dbReference type="ARBA" id="ARBA00007664"/>
    </source>
</evidence>
<keyword evidence="2" id="KW-0645">Protease</keyword>
<dbReference type="InterPro" id="IPR018114">
    <property type="entry name" value="TRYPSIN_HIS"/>
</dbReference>
<dbReference type="Gene3D" id="3.30.300.50">
    <property type="match status" value="1"/>
</dbReference>
<dbReference type="InterPro" id="IPR004236">
    <property type="entry name" value="Pept_S1_alpha_lytic"/>
</dbReference>
<evidence type="ECO:0000313" key="11">
    <source>
        <dbReference type="Proteomes" id="UP001185069"/>
    </source>
</evidence>
<evidence type="ECO:0000256" key="4">
    <source>
        <dbReference type="ARBA" id="ARBA00022801"/>
    </source>
</evidence>
<dbReference type="InterPro" id="IPR009003">
    <property type="entry name" value="Peptidase_S1_PA"/>
</dbReference>
<feature type="domain" description="Peptidase S1A alpha-lytic prodomain" evidence="9">
    <location>
        <begin position="126"/>
        <end position="164"/>
    </location>
</feature>
<keyword evidence="7" id="KW-1015">Disulfide bond</keyword>
<evidence type="ECO:0000256" key="2">
    <source>
        <dbReference type="ARBA" id="ARBA00022670"/>
    </source>
</evidence>